<proteinExistence type="predicted"/>
<dbReference type="AlphaFoldDB" id="D8ISG1"/>
<dbReference type="eggNOG" id="COG0463">
    <property type="taxonomic scope" value="Bacteria"/>
</dbReference>
<dbReference type="HOGENOM" id="CLU_076555_0_1_4"/>
<dbReference type="SUPFAM" id="SSF53448">
    <property type="entry name" value="Nucleotide-diphospho-sugar transferases"/>
    <property type="match status" value="1"/>
</dbReference>
<dbReference type="GeneID" id="29392832"/>
<protein>
    <submittedName>
        <fullName evidence="1">Fucose 4-O-acetylase protein</fullName>
    </submittedName>
</protein>
<reference evidence="1 2" key="1">
    <citation type="submission" date="2010-04" db="EMBL/GenBank/DDBJ databases">
        <title>The genome of Herbaspirillum seropedicae SmR1, an endophytic, nitrogen-fixing, plant-growth promoting beta-Proteobacteria.</title>
        <authorList>
            <person name="Pedrosa F.O."/>
            <person name="Monteiro R.A."/>
            <person name="Wassem R."/>
            <person name="Cruz L.M."/>
            <person name="Ayub R.A."/>
            <person name="Colauto N.B."/>
            <person name="Fernandez M.A."/>
            <person name="Fungaro M.H.P."/>
            <person name="Grisard E.C."/>
            <person name="Hungria M."/>
            <person name="Madeira H.M.F."/>
            <person name="Nodari R.O."/>
            <person name="Osaku C.A."/>
            <person name="Petzl-Erler M.L."/>
            <person name="Terenzi H."/>
            <person name="Vieira L.G.E."/>
            <person name="Almeida M.I.M."/>
            <person name="Alves L.R."/>
            <person name="Arantes O.M.N."/>
            <person name="Balsanelli E."/>
            <person name="Barcellos F.G."/>
            <person name="Baura V.A."/>
            <person name="Binde D.R."/>
            <person name="Campo R.J."/>
            <person name="Chubatsu L.S."/>
            <person name="Chueire L.M.O."/>
            <person name="Ciferri R.R."/>
            <person name="Correa L.C."/>
            <person name="da Conceicao Silva J.L."/>
            <person name="Dabul A.N.G."/>
            <person name="Dambros B.P."/>
            <person name="Faoro H."/>
            <person name="Favetti A."/>
            <person name="Friedermann G."/>
            <person name="Furlaneto M.C."/>
            <person name="Gasques L.S."/>
            <person name="Gimenes C.C.T."/>
            <person name="Gioppo N.M.R."/>
            <person name="Glienke-Blanco C."/>
            <person name="Godoy L.P."/>
            <person name="Guerra M.P."/>
            <person name="Karp S."/>
            <person name="Kava-Cordeiro V."/>
            <person name="Margarido V.P."/>
            <person name="Mathioni S.M."/>
            <person name="Menck-Soares M.A."/>
            <person name="Murace N.K."/>
            <person name="Nicolas M.F."/>
            <person name="Oliveira C.E.C."/>
            <person name="Pagnan N.A.B."/>
            <person name="Pamphile J.A."/>
            <person name="Patussi E.V."/>
            <person name="Pereira L.F.P."/>
            <person name="Pereira-Ferrari L."/>
            <person name="Pinto F.G.S."/>
            <person name="Precoma C."/>
            <person name="Prioli A.J."/>
            <person name="Prioli S.M.A.P."/>
            <person name="Raittz R.T."/>
            <person name="Ramos H.J.O."/>
            <person name="Ribeiro E.M.S.F."/>
            <person name="Rigo L.U."/>
            <person name="Rocha C.L.M.S.C."/>
            <person name="Rocha S.N."/>
            <person name="Santos K."/>
            <person name="Satori D."/>
            <person name="Silva A.G."/>
            <person name="Simao R.C.G."/>
            <person name="Soares M.A.M."/>
            <person name="Souza E.M."/>
            <person name="Steffens M.B.R."/>
            <person name="Steindel M."/>
            <person name="Tadra-Sfeir M.Z."/>
            <person name="Takahashi E.K."/>
            <person name="Torres R.A."/>
            <person name="Valle J.S."/>
            <person name="Vernal J.I."/>
            <person name="Vilas-Boas L.A."/>
            <person name="Watanabe M.A.E."/>
            <person name="Weiss V.A."/>
            <person name="Yates M.A."/>
            <person name="Souza E.M."/>
        </authorList>
    </citation>
    <scope>NUCLEOTIDE SEQUENCE [LARGE SCALE GENOMIC DNA]</scope>
    <source>
        <strain evidence="1 2">SmR1</strain>
    </source>
</reference>
<organism evidence="1 2">
    <name type="scientific">Herbaspirillum seropedicae (strain SmR1)</name>
    <dbReference type="NCBI Taxonomy" id="757424"/>
    <lineage>
        <taxon>Bacteria</taxon>
        <taxon>Pseudomonadati</taxon>
        <taxon>Pseudomonadota</taxon>
        <taxon>Betaproteobacteria</taxon>
        <taxon>Burkholderiales</taxon>
        <taxon>Oxalobacteraceae</taxon>
        <taxon>Herbaspirillum</taxon>
    </lineage>
</organism>
<dbReference type="Proteomes" id="UP000000329">
    <property type="component" value="Chromosome"/>
</dbReference>
<evidence type="ECO:0000313" key="1">
    <source>
        <dbReference type="EMBL" id="ADJ63505.1"/>
    </source>
</evidence>
<accession>D8ISG1</accession>
<dbReference type="KEGG" id="hse:Hsero_2004"/>
<dbReference type="InterPro" id="IPR029044">
    <property type="entry name" value="Nucleotide-diphossugar_trans"/>
</dbReference>
<gene>
    <name evidence="1" type="ordered locus">Hsero_2004</name>
</gene>
<sequence length="287" mass="33085">MLKRLRADARLFPTAGFFLKFQANWLLNGRRFAARRQADSGVVVSLTSYPPRFPTLHLTLMSLLAQSYAPARIVLWIAHQDMDKLPASVTDLTRHGLEIKACDDLRSYKKLIPQLQSDPRSIIVTADDDVHYWRHWLQELVDAYEPERKEVIAHRVHRIRLGADGLPLPYNEWEHSIREYGADALHFPTGIGGVLYAPGVLDAQVLEQDEFMRLCPRGDDIWFWWMARRNGARFRRAPSVNRDSYFHCWDGSQACALWEDNLTGSYNDTQIAAMIGRYGFAEERKVA</sequence>
<keyword evidence="2" id="KW-1185">Reference proteome</keyword>
<dbReference type="STRING" id="757424.Hsero_2004"/>
<evidence type="ECO:0000313" key="2">
    <source>
        <dbReference type="Proteomes" id="UP000000329"/>
    </source>
</evidence>
<dbReference type="RefSeq" id="WP_013233992.1">
    <property type="nucleotide sequence ID" value="NC_014323.1"/>
</dbReference>
<dbReference type="OrthoDB" id="5465469at2"/>
<name>D8ISG1_HERSS</name>
<dbReference type="EMBL" id="CP002039">
    <property type="protein sequence ID" value="ADJ63505.1"/>
    <property type="molecule type" value="Genomic_DNA"/>
</dbReference>